<sequence length="269" mass="28791">MDQNVLLAFGLTLFAGLATGIGSLLAFFTSTTNTKFLSFSLGFSAGVMIYVSMVEIFAKAQDALTNELGQVKGNWMTVVGFFGGMLLIAIIDRFIPKQGNPHEVKKVEDMDKNPAQVKDANLLKMGSFTALAIAIHNFPEGIATFAATLQDPQLGIPIAIAIAIHNIPEGIAISVPIYYSTGSKKKAFKLSFLSGLAEPAGAIIAYFLLMNFLTDTVFGVIFAGVAGIMIFISLDELLPAAKRYDETHIPIYGLIAGMVVMALSILLLM</sequence>
<feature type="transmembrane region" description="Helical" evidence="13">
    <location>
        <begin position="216"/>
        <end position="237"/>
    </location>
</feature>
<keyword evidence="4 13" id="KW-1003">Cell membrane</keyword>
<protein>
    <recommendedName>
        <fullName evidence="13">Zinc transporter ZupT</fullName>
    </recommendedName>
</protein>
<feature type="binding site" description="M2 metal binding site" evidence="13">
    <location>
        <position position="140"/>
    </location>
    <ligand>
        <name>Fe(2+)</name>
        <dbReference type="ChEBI" id="CHEBI:29033"/>
    </ligand>
</feature>
<keyword evidence="9 13" id="KW-1133">Transmembrane helix</keyword>
<feature type="binding site" description="M2 metal binding site" evidence="13">
    <location>
        <position position="169"/>
    </location>
    <ligand>
        <name>Fe(2+)</name>
        <dbReference type="ChEBI" id="CHEBI:29033"/>
    </ligand>
</feature>
<feature type="binding site" description="M2 metal binding site" evidence="13">
    <location>
        <position position="198"/>
    </location>
    <ligand>
        <name>Fe(2+)</name>
        <dbReference type="ChEBI" id="CHEBI:29033"/>
    </ligand>
</feature>
<accession>A0A1H8MJU6</accession>
<comment type="similarity">
    <text evidence="2 13">Belongs to the ZIP transporter (TC 2.A.5) family. ZupT subfamily.</text>
</comment>
<evidence type="ECO:0000313" key="14">
    <source>
        <dbReference type="EMBL" id="SEO17554.1"/>
    </source>
</evidence>
<dbReference type="RefSeq" id="WP_091496655.1">
    <property type="nucleotide sequence ID" value="NZ_FODJ01000004.1"/>
</dbReference>
<keyword evidence="10" id="KW-0408">Iron</keyword>
<feature type="transmembrane region" description="Helical" evidence="13">
    <location>
        <begin position="74"/>
        <end position="95"/>
    </location>
</feature>
<dbReference type="HAMAP" id="MF_00548">
    <property type="entry name" value="ZupT"/>
    <property type="match status" value="1"/>
</dbReference>
<dbReference type="GO" id="GO:0005385">
    <property type="term" value="F:zinc ion transmembrane transporter activity"/>
    <property type="evidence" value="ECO:0007669"/>
    <property type="project" value="UniProtKB-UniRule"/>
</dbReference>
<evidence type="ECO:0000256" key="6">
    <source>
        <dbReference type="ARBA" id="ARBA00022723"/>
    </source>
</evidence>
<evidence type="ECO:0000256" key="10">
    <source>
        <dbReference type="ARBA" id="ARBA00023004"/>
    </source>
</evidence>
<dbReference type="InterPro" id="IPR003689">
    <property type="entry name" value="ZIP"/>
</dbReference>
<proteinExistence type="inferred from homology"/>
<evidence type="ECO:0000256" key="2">
    <source>
        <dbReference type="ARBA" id="ARBA00009703"/>
    </source>
</evidence>
<keyword evidence="12 13" id="KW-0472">Membrane</keyword>
<feature type="transmembrane region" description="Helical" evidence="13">
    <location>
        <begin position="36"/>
        <end position="54"/>
    </location>
</feature>
<feature type="transmembrane region" description="Helical" evidence="13">
    <location>
        <begin position="249"/>
        <end position="268"/>
    </location>
</feature>
<evidence type="ECO:0000256" key="11">
    <source>
        <dbReference type="ARBA" id="ARBA00023065"/>
    </source>
</evidence>
<keyword evidence="7 13" id="KW-0862">Zinc</keyword>
<gene>
    <name evidence="13" type="primary">zupT</name>
    <name evidence="14" type="ORF">SAMN04488134_104179</name>
</gene>
<keyword evidence="3 13" id="KW-0813">Transport</keyword>
<keyword evidence="5 13" id="KW-0812">Transmembrane</keyword>
<dbReference type="EMBL" id="FODJ01000004">
    <property type="protein sequence ID" value="SEO17554.1"/>
    <property type="molecule type" value="Genomic_DNA"/>
</dbReference>
<evidence type="ECO:0000256" key="5">
    <source>
        <dbReference type="ARBA" id="ARBA00022692"/>
    </source>
</evidence>
<comment type="catalytic activity">
    <reaction evidence="13">
        <text>Zn(2+)(in) = Zn(2+)(out)</text>
        <dbReference type="Rhea" id="RHEA:29351"/>
        <dbReference type="ChEBI" id="CHEBI:29105"/>
    </reaction>
</comment>
<evidence type="ECO:0000256" key="3">
    <source>
        <dbReference type="ARBA" id="ARBA00022448"/>
    </source>
</evidence>
<dbReference type="GO" id="GO:0005886">
    <property type="term" value="C:plasma membrane"/>
    <property type="evidence" value="ECO:0007669"/>
    <property type="project" value="UniProtKB-SubCell"/>
</dbReference>
<dbReference type="OrthoDB" id="9787346at2"/>
<dbReference type="InterPro" id="IPR023498">
    <property type="entry name" value="Zn_transptr_ZupT"/>
</dbReference>
<feature type="binding site" description="M1 metal binding site" evidence="13">
    <location>
        <position position="140"/>
    </location>
    <ligand>
        <name>Zn(2+)</name>
        <dbReference type="ChEBI" id="CHEBI:29105"/>
    </ligand>
</feature>
<reference evidence="14 15" key="1">
    <citation type="submission" date="2016-10" db="EMBL/GenBank/DDBJ databases">
        <authorList>
            <person name="de Groot N.N."/>
        </authorList>
    </citation>
    <scope>NUCLEOTIDE SEQUENCE [LARGE SCALE GENOMIC DNA]</scope>
    <source>
        <strain evidence="14 15">CGMCC 1.10434</strain>
    </source>
</reference>
<keyword evidence="8 13" id="KW-0864">Zinc transport</keyword>
<dbReference type="NCBIfam" id="NF003243">
    <property type="entry name" value="PRK04201.1"/>
    <property type="match status" value="1"/>
</dbReference>
<evidence type="ECO:0000256" key="9">
    <source>
        <dbReference type="ARBA" id="ARBA00022989"/>
    </source>
</evidence>
<feature type="binding site" description="M2 metal binding site" evidence="13">
    <location>
        <position position="166"/>
    </location>
    <ligand>
        <name>Fe(2+)</name>
        <dbReference type="ChEBI" id="CHEBI:29033"/>
    </ligand>
</feature>
<evidence type="ECO:0000256" key="1">
    <source>
        <dbReference type="ARBA" id="ARBA00004651"/>
    </source>
</evidence>
<comment type="caution">
    <text evidence="13">Lacks conserved residue(s) required for the propagation of feature annotation.</text>
</comment>
<keyword evidence="11 13" id="KW-0406">Ion transport</keyword>
<keyword evidence="15" id="KW-1185">Reference proteome</keyword>
<feature type="binding site" description="M1 metal binding site" evidence="13">
    <location>
        <position position="169"/>
    </location>
    <ligand>
        <name>Zn(2+)</name>
        <dbReference type="ChEBI" id="CHEBI:29105"/>
    </ligand>
</feature>
<dbReference type="PANTHER" id="PTHR11040">
    <property type="entry name" value="ZINC/IRON TRANSPORTER"/>
    <property type="match status" value="1"/>
</dbReference>
<feature type="transmembrane region" description="Helical" evidence="13">
    <location>
        <begin position="6"/>
        <end position="29"/>
    </location>
</feature>
<evidence type="ECO:0000256" key="8">
    <source>
        <dbReference type="ARBA" id="ARBA00022906"/>
    </source>
</evidence>
<dbReference type="PANTHER" id="PTHR11040:SF205">
    <property type="entry name" value="ZINC TRANSPORTER ZUPT"/>
    <property type="match status" value="1"/>
</dbReference>
<evidence type="ECO:0000256" key="13">
    <source>
        <dbReference type="HAMAP-Rule" id="MF_00548"/>
    </source>
</evidence>
<feature type="binding site" description="M2 metal binding site" evidence="13">
    <location>
        <position position="137"/>
    </location>
    <ligand>
        <name>Fe(2+)</name>
        <dbReference type="ChEBI" id="CHEBI:29033"/>
    </ligand>
</feature>
<evidence type="ECO:0000313" key="15">
    <source>
        <dbReference type="Proteomes" id="UP000199300"/>
    </source>
</evidence>
<evidence type="ECO:0000256" key="4">
    <source>
        <dbReference type="ARBA" id="ARBA00022475"/>
    </source>
</evidence>
<keyword evidence="6" id="KW-0479">Metal-binding</keyword>
<dbReference type="STRING" id="872970.SAMN04488134_104179"/>
<dbReference type="Pfam" id="PF02535">
    <property type="entry name" value="Zip"/>
    <property type="match status" value="1"/>
</dbReference>
<feature type="binding site" description="M1 metal binding site" evidence="13">
    <location>
        <position position="165"/>
    </location>
    <ligand>
        <name>Zn(2+)</name>
        <dbReference type="ChEBI" id="CHEBI:29105"/>
    </ligand>
</feature>
<dbReference type="Proteomes" id="UP000199300">
    <property type="component" value="Unassembled WGS sequence"/>
</dbReference>
<evidence type="ECO:0000256" key="12">
    <source>
        <dbReference type="ARBA" id="ARBA00023136"/>
    </source>
</evidence>
<comment type="function">
    <text evidence="13">Mediates zinc uptake. May also transport other divalent cations.</text>
</comment>
<dbReference type="AlphaFoldDB" id="A0A1H8MJU6"/>
<dbReference type="GO" id="GO:0046872">
    <property type="term" value="F:metal ion binding"/>
    <property type="evidence" value="ECO:0007669"/>
    <property type="project" value="UniProtKB-KW"/>
</dbReference>
<organism evidence="14 15">
    <name type="scientific">Amphibacillus marinus</name>
    <dbReference type="NCBI Taxonomy" id="872970"/>
    <lineage>
        <taxon>Bacteria</taxon>
        <taxon>Bacillati</taxon>
        <taxon>Bacillota</taxon>
        <taxon>Bacilli</taxon>
        <taxon>Bacillales</taxon>
        <taxon>Bacillaceae</taxon>
        <taxon>Amphibacillus</taxon>
    </lineage>
</organism>
<name>A0A1H8MJU6_9BACI</name>
<comment type="subcellular location">
    <subcellularLocation>
        <location evidence="1 13">Cell membrane</location>
        <topology evidence="1 13">Multi-pass membrane protein</topology>
    </subcellularLocation>
</comment>
<evidence type="ECO:0000256" key="7">
    <source>
        <dbReference type="ARBA" id="ARBA00022833"/>
    </source>
</evidence>
<feature type="transmembrane region" description="Helical" evidence="13">
    <location>
        <begin position="190"/>
        <end position="210"/>
    </location>
</feature>